<dbReference type="EMBL" id="CYHG01000004">
    <property type="protein sequence ID" value="CUB03619.1"/>
    <property type="molecule type" value="Genomic_DNA"/>
</dbReference>
<dbReference type="PROSITE" id="PS50894">
    <property type="entry name" value="HPT"/>
    <property type="match status" value="1"/>
</dbReference>
<keyword evidence="1" id="KW-0902">Two-component regulatory system</keyword>
<dbReference type="GO" id="GO:0000160">
    <property type="term" value="P:phosphorelay signal transduction system"/>
    <property type="evidence" value="ECO:0007669"/>
    <property type="project" value="UniProtKB-KW"/>
</dbReference>
<evidence type="ECO:0000313" key="5">
    <source>
        <dbReference type="Proteomes" id="UP000182769"/>
    </source>
</evidence>
<dbReference type="Pfam" id="PF01627">
    <property type="entry name" value="Hpt"/>
    <property type="match status" value="1"/>
</dbReference>
<dbReference type="STRING" id="1137284.GCA_001418205_01470"/>
<accession>A0A0K6IKJ2</accession>
<dbReference type="OrthoDB" id="6107759at2"/>
<dbReference type="Proteomes" id="UP000182769">
    <property type="component" value="Unassembled WGS sequence"/>
</dbReference>
<dbReference type="RefSeq" id="WP_055462584.1">
    <property type="nucleotide sequence ID" value="NZ_CYHG01000004.1"/>
</dbReference>
<dbReference type="SUPFAM" id="SSF47226">
    <property type="entry name" value="Histidine-containing phosphotransfer domain, HPT domain"/>
    <property type="match status" value="1"/>
</dbReference>
<sequence length="110" mass="11955">MLVDHTQLKTLKDILGRDTLLRVKGSYEEDSQAKLNALEQAVNASNLEQVEQLSHSLKSASSNLALVSLTRLFAQMEASASQGQAEPLMTLLQNAQAEYPTALAELSTLL</sequence>
<keyword evidence="2" id="KW-0597">Phosphoprotein</keyword>
<name>A0A0K6IKJ2_9GAMM</name>
<reference evidence="5" key="1">
    <citation type="submission" date="2015-08" db="EMBL/GenBank/DDBJ databases">
        <authorList>
            <person name="Varghese N."/>
        </authorList>
    </citation>
    <scope>NUCLEOTIDE SEQUENCE [LARGE SCALE GENOMIC DNA]</scope>
    <source>
        <strain evidence="5">JCM 18476</strain>
    </source>
</reference>
<evidence type="ECO:0000256" key="2">
    <source>
        <dbReference type="PROSITE-ProRule" id="PRU00110"/>
    </source>
</evidence>
<keyword evidence="5" id="KW-1185">Reference proteome</keyword>
<dbReference type="InterPro" id="IPR008207">
    <property type="entry name" value="Sig_transdc_His_kin_Hpt_dom"/>
</dbReference>
<gene>
    <name evidence="4" type="ORF">Ga0061065_10450</name>
</gene>
<evidence type="ECO:0000256" key="1">
    <source>
        <dbReference type="ARBA" id="ARBA00023012"/>
    </source>
</evidence>
<dbReference type="InterPro" id="IPR036641">
    <property type="entry name" value="HPT_dom_sf"/>
</dbReference>
<evidence type="ECO:0000313" key="4">
    <source>
        <dbReference type="EMBL" id="CUB03619.1"/>
    </source>
</evidence>
<dbReference type="AlphaFoldDB" id="A0A0K6IKJ2"/>
<proteinExistence type="predicted"/>
<dbReference type="Gene3D" id="1.20.120.160">
    <property type="entry name" value="HPT domain"/>
    <property type="match status" value="1"/>
</dbReference>
<feature type="modified residue" description="Phosphohistidine" evidence="2">
    <location>
        <position position="55"/>
    </location>
</feature>
<protein>
    <submittedName>
        <fullName evidence="4">Hpt domain</fullName>
    </submittedName>
</protein>
<organism evidence="4 5">
    <name type="scientific">Marinomonas fungiae</name>
    <dbReference type="NCBI Taxonomy" id="1137284"/>
    <lineage>
        <taxon>Bacteria</taxon>
        <taxon>Pseudomonadati</taxon>
        <taxon>Pseudomonadota</taxon>
        <taxon>Gammaproteobacteria</taxon>
        <taxon>Oceanospirillales</taxon>
        <taxon>Oceanospirillaceae</taxon>
        <taxon>Marinomonas</taxon>
    </lineage>
</organism>
<feature type="domain" description="HPt" evidence="3">
    <location>
        <begin position="16"/>
        <end position="110"/>
    </location>
</feature>
<evidence type="ECO:0000259" key="3">
    <source>
        <dbReference type="PROSITE" id="PS50894"/>
    </source>
</evidence>
<dbReference type="GO" id="GO:0004672">
    <property type="term" value="F:protein kinase activity"/>
    <property type="evidence" value="ECO:0007669"/>
    <property type="project" value="UniProtKB-ARBA"/>
</dbReference>